<gene>
    <name evidence="1" type="ORF">OGX73_14965</name>
</gene>
<dbReference type="Proteomes" id="UP001159001">
    <property type="component" value="Unassembled WGS sequence"/>
</dbReference>
<dbReference type="AlphaFoldDB" id="A0AAW6UFA4"/>
<accession>A0AAW6UFA4</accession>
<organism evidence="1 2">
    <name type="scientific">Providencia rettgeri</name>
    <dbReference type="NCBI Taxonomy" id="587"/>
    <lineage>
        <taxon>Bacteria</taxon>
        <taxon>Pseudomonadati</taxon>
        <taxon>Pseudomonadota</taxon>
        <taxon>Gammaproteobacteria</taxon>
        <taxon>Enterobacterales</taxon>
        <taxon>Morganellaceae</taxon>
        <taxon>Providencia</taxon>
    </lineage>
</organism>
<evidence type="ECO:0000313" key="2">
    <source>
        <dbReference type="Proteomes" id="UP001159001"/>
    </source>
</evidence>
<sequence>MEQRLYFMVFKVESNKNAEITYIKPTSTQLTRSVVTSTAIETGQESRRLEEEMKAKREKFGHLKLAI</sequence>
<proteinExistence type="predicted"/>
<reference evidence="1" key="1">
    <citation type="submission" date="2022-10" db="EMBL/GenBank/DDBJ databases">
        <title>Bacterial isolates recovered from the One Health project in Brazil.</title>
        <authorList>
            <person name="Valiatti T.B."/>
            <person name="Santos F."/>
            <person name="Cayo R."/>
            <person name="Gales A.C."/>
        </authorList>
    </citation>
    <scope>NUCLEOTIDE SEQUENCE</scope>
    <source>
        <strain evidence="1">PVR188</strain>
    </source>
</reference>
<evidence type="ECO:0000313" key="1">
    <source>
        <dbReference type="EMBL" id="MDI9093923.1"/>
    </source>
</evidence>
<protein>
    <submittedName>
        <fullName evidence="1">Uncharacterized protein</fullName>
    </submittedName>
</protein>
<comment type="caution">
    <text evidence="1">The sequence shown here is derived from an EMBL/GenBank/DDBJ whole genome shotgun (WGS) entry which is preliminary data.</text>
</comment>
<dbReference type="EMBL" id="JAOWIN010000011">
    <property type="protein sequence ID" value="MDI9093923.1"/>
    <property type="molecule type" value="Genomic_DNA"/>
</dbReference>
<name>A0AAW6UFA4_PRORE</name>
<dbReference type="RefSeq" id="WP_231137111.1">
    <property type="nucleotide sequence ID" value="NZ_JADSTA010000002.1"/>
</dbReference>